<dbReference type="InterPro" id="IPR058957">
    <property type="entry name" value="Peptidase_inhib_put_dom"/>
</dbReference>
<evidence type="ECO:0000259" key="2">
    <source>
        <dbReference type="Pfam" id="PF26036"/>
    </source>
</evidence>
<name>A0A6B1IBV1_9EURY</name>
<dbReference type="Proteomes" id="UP000460194">
    <property type="component" value="Unassembled WGS sequence"/>
</dbReference>
<evidence type="ECO:0000313" key="4">
    <source>
        <dbReference type="Proteomes" id="UP000460194"/>
    </source>
</evidence>
<feature type="region of interest" description="Disordered" evidence="1">
    <location>
        <begin position="1"/>
        <end position="23"/>
    </location>
</feature>
<dbReference type="EMBL" id="WMEO01000007">
    <property type="protein sequence ID" value="MYL16213.1"/>
    <property type="molecule type" value="Genomic_DNA"/>
</dbReference>
<reference evidence="3 4" key="1">
    <citation type="submission" date="2019-11" db="EMBL/GenBank/DDBJ databases">
        <title>Genome sequences of 17 halophilic strains isolated from different environments.</title>
        <authorList>
            <person name="Furrow R.E."/>
        </authorList>
    </citation>
    <scope>NUCLEOTIDE SEQUENCE [LARGE SCALE GENOMIC DNA]</scope>
    <source>
        <strain evidence="3 4">22517_05_Cabo</strain>
    </source>
</reference>
<accession>A0A6B1IBV1</accession>
<comment type="caution">
    <text evidence="3">The sequence shown here is derived from an EMBL/GenBank/DDBJ whole genome shotgun (WGS) entry which is preliminary data.</text>
</comment>
<protein>
    <recommendedName>
        <fullName evidence="2">Putative peptidase inhibitor domain-containing protein</fullName>
    </recommendedName>
</protein>
<proteinExistence type="predicted"/>
<feature type="domain" description="Putative peptidase inhibitor" evidence="2">
    <location>
        <begin position="5"/>
        <end position="83"/>
    </location>
</feature>
<evidence type="ECO:0000313" key="3">
    <source>
        <dbReference type="EMBL" id="MYL16213.1"/>
    </source>
</evidence>
<organism evidence="3 4">
    <name type="scientific">Halorubrum distributum</name>
    <dbReference type="NCBI Taxonomy" id="29283"/>
    <lineage>
        <taxon>Archaea</taxon>
        <taxon>Methanobacteriati</taxon>
        <taxon>Methanobacteriota</taxon>
        <taxon>Stenosarchaea group</taxon>
        <taxon>Halobacteria</taxon>
        <taxon>Halobacteriales</taxon>
        <taxon>Haloferacaceae</taxon>
        <taxon>Halorubrum</taxon>
        <taxon>Halorubrum distributum group</taxon>
    </lineage>
</organism>
<sequence length="99" mass="10777">MAELLDPGVERRASSPSEEEPVTLLVELSEITEGTLEDLENISPTVVVEDTLELGYIRLAAVETDLNEILDYPSIKSVEIEKSGGVMGKDFRTQTGSPL</sequence>
<dbReference type="AlphaFoldDB" id="A0A6B1IBV1"/>
<dbReference type="RefSeq" id="WP_152420265.1">
    <property type="nucleotide sequence ID" value="NZ_WMEO01000007.1"/>
</dbReference>
<gene>
    <name evidence="3" type="ORF">GLW36_06065</name>
</gene>
<dbReference type="Pfam" id="PF26036">
    <property type="entry name" value="Peptidase_inhib_put"/>
    <property type="match status" value="1"/>
</dbReference>
<evidence type="ECO:0000256" key="1">
    <source>
        <dbReference type="SAM" id="MobiDB-lite"/>
    </source>
</evidence>